<evidence type="ECO:0000256" key="1">
    <source>
        <dbReference type="ARBA" id="ARBA00001614"/>
    </source>
</evidence>
<comment type="catalytic activity">
    <reaction evidence="1 8">
        <text>alpha-D-glucose = beta-D-glucose</text>
        <dbReference type="Rhea" id="RHEA:10264"/>
        <dbReference type="ChEBI" id="CHEBI:15903"/>
        <dbReference type="ChEBI" id="CHEBI:17925"/>
        <dbReference type="EC" id="5.1.3.3"/>
    </reaction>
</comment>
<evidence type="ECO:0000256" key="4">
    <source>
        <dbReference type="ARBA" id="ARBA00013185"/>
    </source>
</evidence>
<dbReference type="PANTHER" id="PTHR10091:SF0">
    <property type="entry name" value="GALACTOSE MUTAROTASE"/>
    <property type="match status" value="1"/>
</dbReference>
<dbReference type="RefSeq" id="WP_126110003.1">
    <property type="nucleotide sequence ID" value="NZ_CP034465.1"/>
</dbReference>
<dbReference type="KEGG" id="jeh:EJN90_07635"/>
<dbReference type="SUPFAM" id="SSF74650">
    <property type="entry name" value="Galactose mutarotase-like"/>
    <property type="match status" value="1"/>
</dbReference>
<dbReference type="GO" id="GO:0004034">
    <property type="term" value="F:aldose 1-epimerase activity"/>
    <property type="evidence" value="ECO:0007669"/>
    <property type="project" value="UniProtKB-EC"/>
</dbReference>
<dbReference type="CDD" id="cd09019">
    <property type="entry name" value="galactose_mutarotase_like"/>
    <property type="match status" value="1"/>
</dbReference>
<evidence type="ECO:0000256" key="10">
    <source>
        <dbReference type="PIRSR" id="PIRSR005096-2"/>
    </source>
</evidence>
<evidence type="ECO:0000256" key="2">
    <source>
        <dbReference type="ARBA" id="ARBA00005028"/>
    </source>
</evidence>
<name>A0A3S9HBG9_9LACT</name>
<dbReference type="GO" id="GO:0006006">
    <property type="term" value="P:glucose metabolic process"/>
    <property type="evidence" value="ECO:0007669"/>
    <property type="project" value="TreeGrafter"/>
</dbReference>
<dbReference type="InterPro" id="IPR014718">
    <property type="entry name" value="GH-type_carb-bd"/>
</dbReference>
<evidence type="ECO:0000256" key="11">
    <source>
        <dbReference type="PIRSR" id="PIRSR005096-3"/>
    </source>
</evidence>
<feature type="active site" description="Proton donor" evidence="9">
    <location>
        <position position="179"/>
    </location>
</feature>
<evidence type="ECO:0000313" key="13">
    <source>
        <dbReference type="Proteomes" id="UP000273326"/>
    </source>
</evidence>
<dbReference type="InterPro" id="IPR047215">
    <property type="entry name" value="Galactose_mutarotase-like"/>
</dbReference>
<reference evidence="13" key="1">
    <citation type="submission" date="2018-12" db="EMBL/GenBank/DDBJ databases">
        <title>Complete genome sequencing of Jeotgalibaca sp. H21T32.</title>
        <authorList>
            <person name="Bae J.-W."/>
            <person name="Lee S.-Y."/>
        </authorList>
    </citation>
    <scope>NUCLEOTIDE SEQUENCE [LARGE SCALE GENOMIC DNA]</scope>
    <source>
        <strain evidence="13">H21T32</strain>
    </source>
</reference>
<dbReference type="InterPro" id="IPR008183">
    <property type="entry name" value="Aldose_1/G6P_1-epimerase"/>
</dbReference>
<dbReference type="EMBL" id="CP034465">
    <property type="protein sequence ID" value="AZP04513.1"/>
    <property type="molecule type" value="Genomic_DNA"/>
</dbReference>
<proteinExistence type="inferred from homology"/>
<dbReference type="Gene3D" id="2.70.98.10">
    <property type="match status" value="1"/>
</dbReference>
<evidence type="ECO:0000256" key="7">
    <source>
        <dbReference type="ARBA" id="ARBA00023277"/>
    </source>
</evidence>
<dbReference type="InterPro" id="IPR018052">
    <property type="entry name" value="Ald1_epimerase_CS"/>
</dbReference>
<feature type="active site" description="Proton acceptor" evidence="9">
    <location>
        <position position="313"/>
    </location>
</feature>
<dbReference type="GO" id="GO:0033499">
    <property type="term" value="P:galactose catabolic process via UDP-galactose, Leloir pathway"/>
    <property type="evidence" value="ECO:0007669"/>
    <property type="project" value="TreeGrafter"/>
</dbReference>
<protein>
    <recommendedName>
        <fullName evidence="5 8">Aldose 1-epimerase</fullName>
        <ecNumber evidence="4 8">5.1.3.3</ecNumber>
    </recommendedName>
</protein>
<evidence type="ECO:0000256" key="3">
    <source>
        <dbReference type="ARBA" id="ARBA00006206"/>
    </source>
</evidence>
<evidence type="ECO:0000313" key="12">
    <source>
        <dbReference type="EMBL" id="AZP04513.1"/>
    </source>
</evidence>
<dbReference type="Proteomes" id="UP000273326">
    <property type="component" value="Chromosome"/>
</dbReference>
<dbReference type="GO" id="GO:0030246">
    <property type="term" value="F:carbohydrate binding"/>
    <property type="evidence" value="ECO:0007669"/>
    <property type="project" value="InterPro"/>
</dbReference>
<dbReference type="EC" id="5.1.3.3" evidence="4 8"/>
<evidence type="ECO:0000256" key="6">
    <source>
        <dbReference type="ARBA" id="ARBA00023235"/>
    </source>
</evidence>
<dbReference type="PROSITE" id="PS00545">
    <property type="entry name" value="ALDOSE_1_EPIMERASE"/>
    <property type="match status" value="1"/>
</dbReference>
<organism evidence="12 13">
    <name type="scientific">Jeotgalibaca ciconiae</name>
    <dbReference type="NCBI Taxonomy" id="2496265"/>
    <lineage>
        <taxon>Bacteria</taxon>
        <taxon>Bacillati</taxon>
        <taxon>Bacillota</taxon>
        <taxon>Bacilli</taxon>
        <taxon>Lactobacillales</taxon>
        <taxon>Carnobacteriaceae</taxon>
        <taxon>Jeotgalibaca</taxon>
    </lineage>
</organism>
<gene>
    <name evidence="12" type="ORF">EJN90_07635</name>
</gene>
<keyword evidence="7 8" id="KW-0119">Carbohydrate metabolism</keyword>
<dbReference type="PIRSF" id="PIRSF005096">
    <property type="entry name" value="GALM"/>
    <property type="match status" value="1"/>
</dbReference>
<feature type="binding site" evidence="11">
    <location>
        <begin position="179"/>
        <end position="181"/>
    </location>
    <ligand>
        <name>beta-D-galactose</name>
        <dbReference type="ChEBI" id="CHEBI:27667"/>
    </ligand>
</feature>
<dbReference type="Pfam" id="PF01263">
    <property type="entry name" value="Aldose_epim"/>
    <property type="match status" value="1"/>
</dbReference>
<dbReference type="NCBIfam" id="NF008277">
    <property type="entry name" value="PRK11055.1"/>
    <property type="match status" value="1"/>
</dbReference>
<evidence type="ECO:0000256" key="9">
    <source>
        <dbReference type="PIRSR" id="PIRSR005096-1"/>
    </source>
</evidence>
<dbReference type="GO" id="GO:0005737">
    <property type="term" value="C:cytoplasm"/>
    <property type="evidence" value="ECO:0007669"/>
    <property type="project" value="TreeGrafter"/>
</dbReference>
<dbReference type="UniPathway" id="UPA00242"/>
<accession>A0A3S9HBG9</accession>
<dbReference type="PANTHER" id="PTHR10091">
    <property type="entry name" value="ALDOSE-1-EPIMERASE"/>
    <property type="match status" value="1"/>
</dbReference>
<keyword evidence="13" id="KW-1185">Reference proteome</keyword>
<dbReference type="InterPro" id="IPR011013">
    <property type="entry name" value="Gal_mutarotase_sf_dom"/>
</dbReference>
<evidence type="ECO:0000256" key="5">
    <source>
        <dbReference type="ARBA" id="ARBA00014165"/>
    </source>
</evidence>
<comment type="pathway">
    <text evidence="2 8">Carbohydrate metabolism; hexose metabolism.</text>
</comment>
<dbReference type="OrthoDB" id="9779408at2"/>
<dbReference type="AlphaFoldDB" id="A0A3S9HBG9"/>
<evidence type="ECO:0000256" key="8">
    <source>
        <dbReference type="PIRNR" id="PIRNR005096"/>
    </source>
</evidence>
<keyword evidence="6 8" id="KW-0413">Isomerase</keyword>
<sequence length="350" mass="38848">MKIEEKLFGRFENKEVKAITLTNSKGVSITAIPYGAHIIDWTVPDKDGNFDNIVLGLSNLDDYVAHRPFYGATVGRVAGRIADGRFSLDGKEYNLPANNSGNHLHGGPKGLDAVLWDYKTAKTEDEATITFSYVDEAGSNNYPGTLTVEVQYTLTEENEWKITYFAETDEATLFNPTNHVYFNLHGDAEKDILDHSLYVNADSFIELNDNTIPTGNLQPVDGTPFDFRDAAPLAQATESDHPQTVAVKGLDHPFVLNHEGNEPDAILLDKDNGRRIIMKTDQPSIVVFMHNGASDTVKINNQPIQAYAGVTLETQGFPDAINQKNFGNTVLRPGEKYFSETTYQFHLDTK</sequence>
<dbReference type="InterPro" id="IPR015443">
    <property type="entry name" value="Aldose_1-epimerase"/>
</dbReference>
<feature type="binding site" evidence="10">
    <location>
        <position position="251"/>
    </location>
    <ligand>
        <name>beta-D-galactose</name>
        <dbReference type="ChEBI" id="CHEBI:27667"/>
    </ligand>
</feature>
<comment type="similarity">
    <text evidence="3 8">Belongs to the aldose epimerase family.</text>
</comment>